<keyword evidence="5" id="KW-0503">Monooxygenase</keyword>
<comment type="caution">
    <text evidence="7">The sequence shown here is derived from an EMBL/GenBank/DDBJ whole genome shotgun (WGS) entry which is preliminary data.</text>
</comment>
<sequence>MKPFLRVTVVGAGLSGLTSAIGLQRSGHKVTILEKASELKEIGAGINISPNATKVFREWGLLEQLEKICIKPVLAEMHSWSSGQPLSATELHPAFEIEYSTPYLVAHRADFQKFLADEARKLGVSIRLGCAVEKIDIPLSTIVLGNGELITSDLILGADGERSIVRSNLDGNWNLMKDSGYDVYRFTVPRSRVLENPDLLPLIEPYSIRMWVGPGAHMILYPLGTHDALNVVFTRQHDPERPMIIYPQPLTIEEIQSDFKGWDPRLHKIMEMAPHSGKRTMLYADECTRWTHETGHLALIGDAAHAAFPYMAQGAAMGIEDAGVLGTLLEYIRDLRDLPKLLRTYERIRKPRALEVRRRSEALKDVYTLPDGPQQEKRDRALLHEKPRGEWANFLSDPVMRPYIYGYDVVCMTRKAILLSEDE</sequence>
<dbReference type="GO" id="GO:0071949">
    <property type="term" value="F:FAD binding"/>
    <property type="evidence" value="ECO:0007669"/>
    <property type="project" value="InterPro"/>
</dbReference>
<dbReference type="PANTHER" id="PTHR13789:SF147">
    <property type="entry name" value="PUTATIVE (AFU_ORTHOLOGUE AFUA_2G01950)-RELATED"/>
    <property type="match status" value="1"/>
</dbReference>
<keyword evidence="2" id="KW-0285">Flavoprotein</keyword>
<proteinExistence type="inferred from homology"/>
<dbReference type="Pfam" id="PF01494">
    <property type="entry name" value="FAD_binding_3"/>
    <property type="match status" value="1"/>
</dbReference>
<gene>
    <name evidence="7" type="ORF">BHQ10_002018</name>
</gene>
<dbReference type="SUPFAM" id="SSF54373">
    <property type="entry name" value="FAD-linked reductases, C-terminal domain"/>
    <property type="match status" value="1"/>
</dbReference>
<dbReference type="STRING" id="1196081.A0A364KR30"/>
<dbReference type="Proteomes" id="UP000249363">
    <property type="component" value="Unassembled WGS sequence"/>
</dbReference>
<evidence type="ECO:0000256" key="3">
    <source>
        <dbReference type="ARBA" id="ARBA00022827"/>
    </source>
</evidence>
<keyword evidence="4" id="KW-0560">Oxidoreductase</keyword>
<dbReference type="PANTHER" id="PTHR13789">
    <property type="entry name" value="MONOOXYGENASE"/>
    <property type="match status" value="1"/>
</dbReference>
<keyword evidence="8" id="KW-1185">Reference proteome</keyword>
<protein>
    <recommendedName>
        <fullName evidence="6">FAD-binding domain-containing protein</fullName>
    </recommendedName>
</protein>
<evidence type="ECO:0000256" key="2">
    <source>
        <dbReference type="ARBA" id="ARBA00022630"/>
    </source>
</evidence>
<dbReference type="SUPFAM" id="SSF51905">
    <property type="entry name" value="FAD/NAD(P)-binding domain"/>
    <property type="match status" value="1"/>
</dbReference>
<dbReference type="PRINTS" id="PR00420">
    <property type="entry name" value="RNGMNOXGNASE"/>
</dbReference>
<evidence type="ECO:0000256" key="4">
    <source>
        <dbReference type="ARBA" id="ARBA00023002"/>
    </source>
</evidence>
<dbReference type="InterPro" id="IPR002938">
    <property type="entry name" value="FAD-bd"/>
</dbReference>
<evidence type="ECO:0000313" key="7">
    <source>
        <dbReference type="EMBL" id="RAO66006.1"/>
    </source>
</evidence>
<evidence type="ECO:0000313" key="8">
    <source>
        <dbReference type="Proteomes" id="UP000249363"/>
    </source>
</evidence>
<dbReference type="GO" id="GO:0004497">
    <property type="term" value="F:monooxygenase activity"/>
    <property type="evidence" value="ECO:0007669"/>
    <property type="project" value="UniProtKB-KW"/>
</dbReference>
<evidence type="ECO:0000259" key="6">
    <source>
        <dbReference type="Pfam" id="PF01494"/>
    </source>
</evidence>
<dbReference type="GeneID" id="63791235"/>
<dbReference type="InterPro" id="IPR036188">
    <property type="entry name" value="FAD/NAD-bd_sf"/>
</dbReference>
<dbReference type="InterPro" id="IPR050493">
    <property type="entry name" value="FAD-dep_Monooxygenase_BioMet"/>
</dbReference>
<comment type="similarity">
    <text evidence="1">Belongs to the paxM FAD-dependent monooxygenase family.</text>
</comment>
<dbReference type="RefSeq" id="XP_040730523.1">
    <property type="nucleotide sequence ID" value="XM_040874118.1"/>
</dbReference>
<feature type="domain" description="FAD-binding" evidence="6">
    <location>
        <begin position="6"/>
        <end position="359"/>
    </location>
</feature>
<evidence type="ECO:0000256" key="5">
    <source>
        <dbReference type="ARBA" id="ARBA00023033"/>
    </source>
</evidence>
<keyword evidence="3" id="KW-0274">FAD</keyword>
<reference evidence="7 8" key="1">
    <citation type="journal article" date="2017" name="Biotechnol. Biofuels">
        <title>Differential beta-glucosidase expression as a function of carbon source availability in Talaromyces amestolkiae: a genomic and proteomic approach.</title>
        <authorList>
            <person name="de Eugenio L.I."/>
            <person name="Mendez-Liter J.A."/>
            <person name="Nieto-Dominguez M."/>
            <person name="Alonso L."/>
            <person name="Gil-Munoz J."/>
            <person name="Barriuso J."/>
            <person name="Prieto A."/>
            <person name="Martinez M.J."/>
        </authorList>
    </citation>
    <scope>NUCLEOTIDE SEQUENCE [LARGE SCALE GENOMIC DNA]</scope>
    <source>
        <strain evidence="7 8">CIB</strain>
    </source>
</reference>
<name>A0A364KR30_TALAM</name>
<dbReference type="OrthoDB" id="420606at2759"/>
<dbReference type="AlphaFoldDB" id="A0A364KR30"/>
<evidence type="ECO:0000256" key="1">
    <source>
        <dbReference type="ARBA" id="ARBA00007992"/>
    </source>
</evidence>
<dbReference type="EMBL" id="MIKG01000002">
    <property type="protein sequence ID" value="RAO66006.1"/>
    <property type="molecule type" value="Genomic_DNA"/>
</dbReference>
<organism evidence="7 8">
    <name type="scientific">Talaromyces amestolkiae</name>
    <dbReference type="NCBI Taxonomy" id="1196081"/>
    <lineage>
        <taxon>Eukaryota</taxon>
        <taxon>Fungi</taxon>
        <taxon>Dikarya</taxon>
        <taxon>Ascomycota</taxon>
        <taxon>Pezizomycotina</taxon>
        <taxon>Eurotiomycetes</taxon>
        <taxon>Eurotiomycetidae</taxon>
        <taxon>Eurotiales</taxon>
        <taxon>Trichocomaceae</taxon>
        <taxon>Talaromyces</taxon>
        <taxon>Talaromyces sect. Talaromyces</taxon>
    </lineage>
</organism>
<accession>A0A364KR30</accession>
<dbReference type="Gene3D" id="3.50.50.60">
    <property type="entry name" value="FAD/NAD(P)-binding domain"/>
    <property type="match status" value="1"/>
</dbReference>